<dbReference type="GO" id="GO:0005634">
    <property type="term" value="C:nucleus"/>
    <property type="evidence" value="ECO:0007669"/>
    <property type="project" value="TreeGrafter"/>
</dbReference>
<evidence type="ECO:0000256" key="1">
    <source>
        <dbReference type="ARBA" id="ARBA00000707"/>
    </source>
</evidence>
<keyword evidence="3" id="KW-0645">Protease</keyword>
<name>A0A179UUR5_BLAGS</name>
<feature type="compositionally biased region" description="Low complexity" evidence="7">
    <location>
        <begin position="419"/>
        <end position="432"/>
    </location>
</feature>
<dbReference type="KEGG" id="bgh:BDBG_06732"/>
<evidence type="ECO:0000256" key="4">
    <source>
        <dbReference type="ARBA" id="ARBA00022786"/>
    </source>
</evidence>
<reference evidence="9" key="1">
    <citation type="journal article" date="2015" name="PLoS Genet.">
        <title>The dynamic genome and transcriptome of the human fungal pathogen Blastomyces and close relative Emmonsia.</title>
        <authorList>
            <person name="Munoz J.F."/>
            <person name="Gauthier G.M."/>
            <person name="Desjardins C.A."/>
            <person name="Gallo J.E."/>
            <person name="Holder J."/>
            <person name="Sullivan T.D."/>
            <person name="Marty A.J."/>
            <person name="Carmen J.C."/>
            <person name="Chen Z."/>
            <person name="Ding L."/>
            <person name="Gujja S."/>
            <person name="Magrini V."/>
            <person name="Misas E."/>
            <person name="Mitreva M."/>
            <person name="Priest M."/>
            <person name="Saif S."/>
            <person name="Whiston E.A."/>
            <person name="Young S."/>
            <person name="Zeng Q."/>
            <person name="Goldman W.E."/>
            <person name="Mardis E.R."/>
            <person name="Taylor J.W."/>
            <person name="McEwen J.G."/>
            <person name="Clay O.K."/>
            <person name="Klein B.S."/>
            <person name="Cuomo C.A."/>
        </authorList>
    </citation>
    <scope>NUCLEOTIDE SEQUENCE [LARGE SCALE GENOMIC DNA]</scope>
    <source>
        <strain evidence="9">SLH14081</strain>
    </source>
</reference>
<dbReference type="PANTHER" id="PTHR12931">
    <property type="entry name" value="UBIQUITIN THIOLESTERASE PROTEIN OTUB"/>
    <property type="match status" value="1"/>
</dbReference>
<sequence>MQSQAVAPVSFSLAYLQLYPSSESAQAAYNHQTYRTAPVYQNIFRTSPLDIIHQAPHYNVTMGTIPPSSNMADPDHMAEFQKLSNHYEPDLQGPLVGPKQSSSMITSEYANADPIYVAKTTALSHTHSHYRIMKGDGNCGWRAVAFGYFETLFNLRDTAKLEQELARIKSLNESLDSIGCQQYIYEMFVEVTEDVFGQISGAIAEGSYDDSFLLDAFNDESKSSAIITHFRLMTSAWMKKNPDRYAGFLRMTVDDYRTKTIEPGKTEIDEIGIHGLFDGVIEGSGFAIEILYLDRSEGTEVTPHLLSPDNPIATIRLLYRPGHYDLLYQTNQAIHNQGIITSVNFQYAMSSDYMPWYSSALPFDLNPVLMSIPSLPLDTTSISSPMTVNQPYAFPERQINSNVPPQMIPQSPPALAQHSPISSFPVSPVSTPDKSTELQIRMNPLVCEPMNTLPLSSVPFSNSPNNLAHFHHPDFQPSQWDPNEEYK</sequence>
<evidence type="ECO:0000256" key="6">
    <source>
        <dbReference type="ARBA" id="ARBA00022807"/>
    </source>
</evidence>
<dbReference type="GO" id="GO:0006508">
    <property type="term" value="P:proteolysis"/>
    <property type="evidence" value="ECO:0007669"/>
    <property type="project" value="UniProtKB-KW"/>
</dbReference>
<keyword evidence="6" id="KW-0788">Thiol protease</keyword>
<dbReference type="GO" id="GO:0004843">
    <property type="term" value="F:cysteine-type deubiquitinase activity"/>
    <property type="evidence" value="ECO:0007669"/>
    <property type="project" value="UniProtKB-EC"/>
</dbReference>
<dbReference type="VEuPathDB" id="FungiDB:BDBG_06732"/>
<dbReference type="GO" id="GO:0071108">
    <property type="term" value="P:protein K48-linked deubiquitination"/>
    <property type="evidence" value="ECO:0007669"/>
    <property type="project" value="TreeGrafter"/>
</dbReference>
<keyword evidence="5" id="KW-0378">Hydrolase</keyword>
<evidence type="ECO:0000313" key="9">
    <source>
        <dbReference type="Proteomes" id="UP000002038"/>
    </source>
</evidence>
<dbReference type="InterPro" id="IPR042467">
    <property type="entry name" value="Peptidase_C65_otubain_sub2"/>
</dbReference>
<accession>A0A179UUR5</accession>
<dbReference type="RefSeq" id="XP_031579599.1">
    <property type="nucleotide sequence ID" value="XM_031722750.1"/>
</dbReference>
<keyword evidence="4" id="KW-0833">Ubl conjugation pathway</keyword>
<dbReference type="GO" id="GO:0043130">
    <property type="term" value="F:ubiquitin binding"/>
    <property type="evidence" value="ECO:0007669"/>
    <property type="project" value="TreeGrafter"/>
</dbReference>
<dbReference type="InterPro" id="IPR019400">
    <property type="entry name" value="Peptidase_C65_otubain"/>
</dbReference>
<dbReference type="EMBL" id="GG657461">
    <property type="protein sequence ID" value="OAT10969.1"/>
    <property type="molecule type" value="Genomic_DNA"/>
</dbReference>
<proteinExistence type="predicted"/>
<evidence type="ECO:0000256" key="5">
    <source>
        <dbReference type="ARBA" id="ARBA00022801"/>
    </source>
</evidence>
<gene>
    <name evidence="8" type="ORF">BDBG_06732</name>
</gene>
<dbReference type="PANTHER" id="PTHR12931:SF15">
    <property type="entry name" value="UBIQUITIN THIOESTERASE OTUBAIN-LIKE"/>
    <property type="match status" value="1"/>
</dbReference>
<comment type="catalytic activity">
    <reaction evidence="1">
        <text>Thiol-dependent hydrolysis of ester, thioester, amide, peptide and isopeptide bonds formed by the C-terminal Gly of ubiquitin (a 76-residue protein attached to proteins as an intracellular targeting signal).</text>
        <dbReference type="EC" id="3.4.19.12"/>
    </reaction>
</comment>
<dbReference type="Pfam" id="PF10275">
    <property type="entry name" value="Peptidase_C65"/>
    <property type="match status" value="1"/>
</dbReference>
<dbReference type="SUPFAM" id="SSF54001">
    <property type="entry name" value="Cysteine proteinases"/>
    <property type="match status" value="1"/>
</dbReference>
<dbReference type="CDD" id="cd22749">
    <property type="entry name" value="Otubain_C65"/>
    <property type="match status" value="1"/>
</dbReference>
<dbReference type="EC" id="3.4.19.12" evidence="2"/>
<protein>
    <recommendedName>
        <fullName evidence="2">ubiquitinyl hydrolase 1</fullName>
        <ecNumber evidence="2">3.4.19.12</ecNumber>
    </recommendedName>
</protein>
<dbReference type="InterPro" id="IPR038765">
    <property type="entry name" value="Papain-like_cys_pep_sf"/>
</dbReference>
<dbReference type="STRING" id="559298.A0A179UUR5"/>
<dbReference type="Proteomes" id="UP000002038">
    <property type="component" value="Unassembled WGS sequence"/>
</dbReference>
<dbReference type="GeneID" id="8503206"/>
<dbReference type="InterPro" id="IPR042468">
    <property type="entry name" value="Peptidase_C65_otubain_sub1"/>
</dbReference>
<organism evidence="8 9">
    <name type="scientific">Blastomyces gilchristii (strain SLH14081)</name>
    <name type="common">Blastomyces dermatitidis</name>
    <dbReference type="NCBI Taxonomy" id="559298"/>
    <lineage>
        <taxon>Eukaryota</taxon>
        <taxon>Fungi</taxon>
        <taxon>Dikarya</taxon>
        <taxon>Ascomycota</taxon>
        <taxon>Pezizomycotina</taxon>
        <taxon>Eurotiomycetes</taxon>
        <taxon>Eurotiomycetidae</taxon>
        <taxon>Onygenales</taxon>
        <taxon>Ajellomycetaceae</taxon>
        <taxon>Blastomyces</taxon>
    </lineage>
</organism>
<dbReference type="Gene3D" id="3.30.200.60">
    <property type="entry name" value="Peptidase C65 Otubain, subdomain 1"/>
    <property type="match status" value="1"/>
</dbReference>
<dbReference type="AlphaFoldDB" id="A0A179UUR5"/>
<evidence type="ECO:0000256" key="2">
    <source>
        <dbReference type="ARBA" id="ARBA00012759"/>
    </source>
</evidence>
<evidence type="ECO:0000256" key="7">
    <source>
        <dbReference type="SAM" id="MobiDB-lite"/>
    </source>
</evidence>
<keyword evidence="9" id="KW-1185">Reference proteome</keyword>
<feature type="region of interest" description="Disordered" evidence="7">
    <location>
        <begin position="409"/>
        <end position="434"/>
    </location>
</feature>
<dbReference type="Gene3D" id="1.20.1300.20">
    <property type="entry name" value="Peptidase C65 Otubain, subdomain 2"/>
    <property type="match status" value="1"/>
</dbReference>
<evidence type="ECO:0000256" key="3">
    <source>
        <dbReference type="ARBA" id="ARBA00022670"/>
    </source>
</evidence>
<evidence type="ECO:0000313" key="8">
    <source>
        <dbReference type="EMBL" id="OAT10969.1"/>
    </source>
</evidence>